<evidence type="ECO:0000313" key="4">
    <source>
        <dbReference type="Proteomes" id="UP000593591"/>
    </source>
</evidence>
<evidence type="ECO:0000313" key="1">
    <source>
        <dbReference type="EMBL" id="MBB5218019.1"/>
    </source>
</evidence>
<dbReference type="KEGG" id="trc:DYE49_07280"/>
<dbReference type="EMBL" id="CP031517">
    <property type="protein sequence ID" value="QOS40266.1"/>
    <property type="molecule type" value="Genomic_DNA"/>
</dbReference>
<dbReference type="EMBL" id="JACHFR010000001">
    <property type="protein sequence ID" value="MBB5218019.1"/>
    <property type="molecule type" value="Genomic_DNA"/>
</dbReference>
<evidence type="ECO:0000313" key="3">
    <source>
        <dbReference type="Proteomes" id="UP000578697"/>
    </source>
</evidence>
<organism evidence="1 3">
    <name type="scientific">Treponema rectale</name>
    <dbReference type="NCBI Taxonomy" id="744512"/>
    <lineage>
        <taxon>Bacteria</taxon>
        <taxon>Pseudomonadati</taxon>
        <taxon>Spirochaetota</taxon>
        <taxon>Spirochaetia</taxon>
        <taxon>Spirochaetales</taxon>
        <taxon>Treponemataceae</taxon>
        <taxon>Treponema</taxon>
    </lineage>
</organism>
<proteinExistence type="predicted"/>
<accession>A0A840S666</accession>
<gene>
    <name evidence="2" type="ORF">DYE49_07280</name>
    <name evidence="1" type="ORF">HNP77_000363</name>
</gene>
<dbReference type="Proteomes" id="UP000593591">
    <property type="component" value="Chromosome"/>
</dbReference>
<reference evidence="1 3" key="2">
    <citation type="submission" date="2020-08" db="EMBL/GenBank/DDBJ databases">
        <title>Genomic Encyclopedia of Type Strains, Phase IV (KMG-IV): sequencing the most valuable type-strain genomes for metagenomic binning, comparative biology and taxonomic classification.</title>
        <authorList>
            <person name="Goeker M."/>
        </authorList>
    </citation>
    <scope>NUCLEOTIDE SEQUENCE [LARGE SCALE GENOMIC DNA]</scope>
    <source>
        <strain evidence="1 3">DSM 103679</strain>
    </source>
</reference>
<dbReference type="RefSeq" id="WP_184651455.1">
    <property type="nucleotide sequence ID" value="NZ_JACHFR010000001.1"/>
</dbReference>
<dbReference type="AlphaFoldDB" id="A0A840S666"/>
<keyword evidence="3" id="KW-1185">Reference proteome</keyword>
<sequence length="130" mass="14807">MKTNDWFAVFPFGKTDVLIPHDSVADFSCSDISSPPGQIPGYCIDEIFSETPPSPDSQKRNSILIRQKKTFFITSMSNPEIQHEEIKNFHFPPKLLRDFFYKKGIAALGFDKEKLKILIDPEKITAEAVQ</sequence>
<reference evidence="2 4" key="1">
    <citation type="submission" date="2018-08" db="EMBL/GenBank/DDBJ databases">
        <title>The first complete genome of Treponema rectale (CHPAT), a commensal spirochete of the bovine rectum.</title>
        <authorList>
            <person name="Staton G.J."/>
            <person name="Clegg S.R."/>
            <person name="Carter S.D."/>
            <person name="Radford A.D."/>
            <person name="Darby A."/>
            <person name="Hall N."/>
            <person name="Birtles R.J."/>
            <person name="Evans N.J."/>
        </authorList>
    </citation>
    <scope>NUCLEOTIDE SEQUENCE [LARGE SCALE GENOMIC DNA]</scope>
    <source>
        <strain evidence="2 4">CHPA</strain>
    </source>
</reference>
<name>A0A840S666_9SPIR</name>
<protein>
    <submittedName>
        <fullName evidence="1">Uncharacterized protein</fullName>
    </submittedName>
</protein>
<dbReference type="Proteomes" id="UP000578697">
    <property type="component" value="Unassembled WGS sequence"/>
</dbReference>
<evidence type="ECO:0000313" key="2">
    <source>
        <dbReference type="EMBL" id="QOS40266.1"/>
    </source>
</evidence>